<feature type="chain" id="PRO_5011706166" description="Repeat domain-containing protein" evidence="1">
    <location>
        <begin position="29"/>
        <end position="174"/>
    </location>
</feature>
<evidence type="ECO:0000256" key="1">
    <source>
        <dbReference type="SAM" id="SignalP"/>
    </source>
</evidence>
<feature type="signal peptide" evidence="1">
    <location>
        <begin position="1"/>
        <end position="28"/>
    </location>
</feature>
<evidence type="ECO:0000313" key="3">
    <source>
        <dbReference type="Proteomes" id="UP000199150"/>
    </source>
</evidence>
<sequence length="174" mass="18637">MRMRTVVLGTLLAGLAAGGQMIASLANASTLTPDFNTFSRSGQSIARSGDFDGDGRSDELYMVSEADTGRVAVHVRLNTVKGEQDIRVTSIDSGNTTPNLHVAAAGVYQADCGTYTTDCVATGIRTTQDSLILGLDGDTTVLLHWQGDHFETDFIRNDEARMARAFSALYALNR</sequence>
<reference evidence="3" key="1">
    <citation type="submission" date="2016-10" db="EMBL/GenBank/DDBJ databases">
        <authorList>
            <person name="Varghese N."/>
            <person name="Submissions S."/>
        </authorList>
    </citation>
    <scope>NUCLEOTIDE SEQUENCE [LARGE SCALE GENOMIC DNA]</scope>
    <source>
        <strain evidence="3">CGMCC 1.3431</strain>
    </source>
</reference>
<dbReference type="EMBL" id="FMTS01000002">
    <property type="protein sequence ID" value="SCW55001.1"/>
    <property type="molecule type" value="Genomic_DNA"/>
</dbReference>
<dbReference type="STRING" id="260084.SAMN02927928_1817"/>
<name>A0A1G4REH1_9CAUL</name>
<keyword evidence="3" id="KW-1185">Reference proteome</keyword>
<evidence type="ECO:0008006" key="4">
    <source>
        <dbReference type="Google" id="ProtNLM"/>
    </source>
</evidence>
<organism evidence="2 3">
    <name type="scientific">Asticcacaulis taihuensis</name>
    <dbReference type="NCBI Taxonomy" id="260084"/>
    <lineage>
        <taxon>Bacteria</taxon>
        <taxon>Pseudomonadati</taxon>
        <taxon>Pseudomonadota</taxon>
        <taxon>Alphaproteobacteria</taxon>
        <taxon>Caulobacterales</taxon>
        <taxon>Caulobacteraceae</taxon>
        <taxon>Asticcacaulis</taxon>
    </lineage>
</organism>
<accession>A0A1G4REH1</accession>
<dbReference type="AlphaFoldDB" id="A0A1G4REH1"/>
<dbReference type="OrthoDB" id="7173000at2"/>
<gene>
    <name evidence="2" type="ORF">SAMN02927928_1817</name>
</gene>
<keyword evidence="1" id="KW-0732">Signal</keyword>
<proteinExistence type="predicted"/>
<protein>
    <recommendedName>
        <fullName evidence="4">Repeat domain-containing protein</fullName>
    </recommendedName>
</protein>
<dbReference type="Proteomes" id="UP000199150">
    <property type="component" value="Unassembled WGS sequence"/>
</dbReference>
<evidence type="ECO:0000313" key="2">
    <source>
        <dbReference type="EMBL" id="SCW55001.1"/>
    </source>
</evidence>